<dbReference type="GO" id="GO:0030288">
    <property type="term" value="C:outer membrane-bounded periplasmic space"/>
    <property type="evidence" value="ECO:0007669"/>
    <property type="project" value="TreeGrafter"/>
</dbReference>
<dbReference type="RefSeq" id="WP_146291986.1">
    <property type="nucleotide sequence ID" value="NZ_CP042304.1"/>
</dbReference>
<dbReference type="EMBL" id="CP042304">
    <property type="protein sequence ID" value="QDZ12711.1"/>
    <property type="molecule type" value="Genomic_DNA"/>
</dbReference>
<comment type="subcellular location">
    <subcellularLocation>
        <location evidence="1">Periplasm</location>
    </subcellularLocation>
</comment>
<dbReference type="InterPro" id="IPR000914">
    <property type="entry name" value="SBP_5_dom"/>
</dbReference>
<evidence type="ECO:0000259" key="5">
    <source>
        <dbReference type="Pfam" id="PF00496"/>
    </source>
</evidence>
<dbReference type="Proteomes" id="UP000315364">
    <property type="component" value="Chromosome"/>
</dbReference>
<dbReference type="GO" id="GO:0042938">
    <property type="term" value="P:dipeptide transport"/>
    <property type="evidence" value="ECO:0007669"/>
    <property type="project" value="TreeGrafter"/>
</dbReference>
<dbReference type="Gene3D" id="3.40.190.10">
    <property type="entry name" value="Periplasmic binding protein-like II"/>
    <property type="match status" value="1"/>
</dbReference>
<dbReference type="Pfam" id="PF00496">
    <property type="entry name" value="SBP_bac_5"/>
    <property type="match status" value="1"/>
</dbReference>
<dbReference type="GO" id="GO:1904680">
    <property type="term" value="F:peptide transmembrane transporter activity"/>
    <property type="evidence" value="ECO:0007669"/>
    <property type="project" value="TreeGrafter"/>
</dbReference>
<dbReference type="AlphaFoldDB" id="A0A5B8LY24"/>
<evidence type="ECO:0000256" key="1">
    <source>
        <dbReference type="ARBA" id="ARBA00004418"/>
    </source>
</evidence>
<dbReference type="CDD" id="cd08493">
    <property type="entry name" value="PBP2_DppA_like"/>
    <property type="match status" value="1"/>
</dbReference>
<sequence length="534" mass="58715">MGRLTAALVLSVTTAGLAHASVLTMCTEGSPEIFNPQLSNNGVTANVLSQIYDNLVSVRQSDLSIEAALAESWDVSEDGKTYTFHLRKGVNWQSNADFTPTREFNADDVIFSFGRMMDPSHPFHEVSGGAYIGFINKLGDNLESVERIDDYTVSFTLKRRDATFLGVMAFQPMGIISAEYGAAMQAVNSMEKVDRQPIGTGPFQLEHFQQDAQVRLKAFHETWGEAAGRADKSPLVDTVVMLITPDASTRVQRALAGECHIALYPNLADADIIRGSDKVDLVETETASTGFLTFNFRDERYQDARVREALTIGLDIERLTDVVYQGMAQPTVAIIPNTFWGHNADLEVPSYDPERAKTLLAEAGFADGFETDVWALPVVRPYMPNGRRAAEIIQEDWSKLGVKVNIVTYEWAEYIERARNGEGQVAMFGGIWDYPDPSQIPNSYLSCDINGKPSPSNIGAWCNDEYNSILRQASESTDQVEREALYKELQAVFAREKPAIAFASSPTLTVISNSVDGYHPASVGTSSLAGVSLK</sequence>
<dbReference type="InterPro" id="IPR039424">
    <property type="entry name" value="SBP_5"/>
</dbReference>
<accession>A0A5B8LY24</accession>
<reference evidence="6 7" key="1">
    <citation type="submission" date="2019-07" db="EMBL/GenBank/DDBJ databases">
        <title>Full genome sequence of Devosia sp. Gsoil 520.</title>
        <authorList>
            <person name="Im W.-T."/>
        </authorList>
    </citation>
    <scope>NUCLEOTIDE SEQUENCE [LARGE SCALE GENOMIC DNA]</scope>
    <source>
        <strain evidence="6 7">Gsoil 520</strain>
    </source>
</reference>
<dbReference type="PROSITE" id="PS01040">
    <property type="entry name" value="SBP_BACTERIAL_5"/>
    <property type="match status" value="1"/>
</dbReference>
<keyword evidence="3 4" id="KW-0732">Signal</keyword>
<dbReference type="SUPFAM" id="SSF53850">
    <property type="entry name" value="Periplasmic binding protein-like II"/>
    <property type="match status" value="1"/>
</dbReference>
<feature type="domain" description="Solute-binding protein family 5" evidence="5">
    <location>
        <begin position="65"/>
        <end position="450"/>
    </location>
</feature>
<dbReference type="PIRSF" id="PIRSF002741">
    <property type="entry name" value="MppA"/>
    <property type="match status" value="1"/>
</dbReference>
<evidence type="ECO:0000256" key="2">
    <source>
        <dbReference type="ARBA" id="ARBA00005695"/>
    </source>
</evidence>
<evidence type="ECO:0000256" key="4">
    <source>
        <dbReference type="SAM" id="SignalP"/>
    </source>
</evidence>
<comment type="similarity">
    <text evidence="2">Belongs to the bacterial solute-binding protein 5 family.</text>
</comment>
<dbReference type="KEGG" id="dea:FPZ08_19370"/>
<dbReference type="Gene3D" id="3.10.105.10">
    <property type="entry name" value="Dipeptide-binding Protein, Domain 3"/>
    <property type="match status" value="1"/>
</dbReference>
<evidence type="ECO:0000313" key="7">
    <source>
        <dbReference type="Proteomes" id="UP000315364"/>
    </source>
</evidence>
<dbReference type="InterPro" id="IPR023765">
    <property type="entry name" value="SBP_5_CS"/>
</dbReference>
<dbReference type="InterPro" id="IPR030678">
    <property type="entry name" value="Peptide/Ni-bd"/>
</dbReference>
<dbReference type="PANTHER" id="PTHR30290:SF38">
    <property type="entry name" value="D,D-DIPEPTIDE-BINDING PERIPLASMIC PROTEIN DDPA-RELATED"/>
    <property type="match status" value="1"/>
</dbReference>
<dbReference type="GO" id="GO:0043190">
    <property type="term" value="C:ATP-binding cassette (ABC) transporter complex"/>
    <property type="evidence" value="ECO:0007669"/>
    <property type="project" value="InterPro"/>
</dbReference>
<proteinExistence type="inferred from homology"/>
<name>A0A5B8LY24_9HYPH</name>
<organism evidence="6 7">
    <name type="scientific">Devosia ginsengisoli</name>
    <dbReference type="NCBI Taxonomy" id="400770"/>
    <lineage>
        <taxon>Bacteria</taxon>
        <taxon>Pseudomonadati</taxon>
        <taxon>Pseudomonadota</taxon>
        <taxon>Alphaproteobacteria</taxon>
        <taxon>Hyphomicrobiales</taxon>
        <taxon>Devosiaceae</taxon>
        <taxon>Devosia</taxon>
    </lineage>
</organism>
<protein>
    <submittedName>
        <fullName evidence="6">ABC transporter substrate-binding protein</fullName>
    </submittedName>
</protein>
<dbReference type="PANTHER" id="PTHR30290">
    <property type="entry name" value="PERIPLASMIC BINDING COMPONENT OF ABC TRANSPORTER"/>
    <property type="match status" value="1"/>
</dbReference>
<keyword evidence="7" id="KW-1185">Reference proteome</keyword>
<gene>
    <name evidence="6" type="ORF">FPZ08_19370</name>
</gene>
<feature type="chain" id="PRO_5022876917" evidence="4">
    <location>
        <begin position="21"/>
        <end position="534"/>
    </location>
</feature>
<evidence type="ECO:0000313" key="6">
    <source>
        <dbReference type="EMBL" id="QDZ12711.1"/>
    </source>
</evidence>
<feature type="signal peptide" evidence="4">
    <location>
        <begin position="1"/>
        <end position="20"/>
    </location>
</feature>
<dbReference type="OrthoDB" id="9803988at2"/>
<dbReference type="Gene3D" id="3.90.76.10">
    <property type="entry name" value="Dipeptide-binding Protein, Domain 1"/>
    <property type="match status" value="1"/>
</dbReference>
<evidence type="ECO:0000256" key="3">
    <source>
        <dbReference type="ARBA" id="ARBA00022729"/>
    </source>
</evidence>